<proteinExistence type="predicted"/>
<dbReference type="Proteomes" id="UP000193689">
    <property type="component" value="Unassembled WGS sequence"/>
</dbReference>
<dbReference type="RefSeq" id="XP_040717470.1">
    <property type="nucleotide sequence ID" value="XM_040863712.1"/>
</dbReference>
<accession>A0A1Y2E5E4</accession>
<feature type="compositionally biased region" description="Low complexity" evidence="1">
    <location>
        <begin position="503"/>
        <end position="514"/>
    </location>
</feature>
<dbReference type="GeneID" id="63779924"/>
<feature type="region of interest" description="Disordered" evidence="1">
    <location>
        <begin position="256"/>
        <end position="320"/>
    </location>
</feature>
<feature type="region of interest" description="Disordered" evidence="1">
    <location>
        <begin position="834"/>
        <end position="855"/>
    </location>
</feature>
<gene>
    <name evidence="2" type="ORF">BCR38DRAFT_484123</name>
</gene>
<feature type="compositionally biased region" description="Low complexity" evidence="1">
    <location>
        <begin position="1"/>
        <end position="33"/>
    </location>
</feature>
<feature type="compositionally biased region" description="Low complexity" evidence="1">
    <location>
        <begin position="723"/>
        <end position="765"/>
    </location>
</feature>
<feature type="compositionally biased region" description="Polar residues" evidence="1">
    <location>
        <begin position="532"/>
        <end position="544"/>
    </location>
</feature>
<protein>
    <submittedName>
        <fullName evidence="2">Uncharacterized protein</fullName>
    </submittedName>
</protein>
<evidence type="ECO:0000256" key="1">
    <source>
        <dbReference type="SAM" id="MobiDB-lite"/>
    </source>
</evidence>
<feature type="compositionally biased region" description="Low complexity" evidence="1">
    <location>
        <begin position="408"/>
        <end position="419"/>
    </location>
</feature>
<feature type="compositionally biased region" description="Basic residues" evidence="1">
    <location>
        <begin position="388"/>
        <end position="399"/>
    </location>
</feature>
<feature type="compositionally biased region" description="Polar residues" evidence="1">
    <location>
        <begin position="870"/>
        <end position="884"/>
    </location>
</feature>
<feature type="region of interest" description="Disordered" evidence="1">
    <location>
        <begin position="924"/>
        <end position="960"/>
    </location>
</feature>
<feature type="compositionally biased region" description="Basic residues" evidence="1">
    <location>
        <begin position="274"/>
        <end position="298"/>
    </location>
</feature>
<feature type="compositionally biased region" description="Basic and acidic residues" evidence="1">
    <location>
        <begin position="308"/>
        <end position="318"/>
    </location>
</feature>
<feature type="region of interest" description="Disordered" evidence="1">
    <location>
        <begin position="680"/>
        <end position="703"/>
    </location>
</feature>
<feature type="region of interest" description="Disordered" evidence="1">
    <location>
        <begin position="723"/>
        <end position="798"/>
    </location>
</feature>
<evidence type="ECO:0000313" key="2">
    <source>
        <dbReference type="EMBL" id="ORY66506.1"/>
    </source>
</evidence>
<feature type="compositionally biased region" description="Polar residues" evidence="1">
    <location>
        <begin position="621"/>
        <end position="632"/>
    </location>
</feature>
<feature type="region of interest" description="Disordered" evidence="1">
    <location>
        <begin position="152"/>
        <end position="179"/>
    </location>
</feature>
<feature type="compositionally biased region" description="Polar residues" evidence="1">
    <location>
        <begin position="940"/>
        <end position="960"/>
    </location>
</feature>
<feature type="compositionally biased region" description="Low complexity" evidence="1">
    <location>
        <begin position="152"/>
        <end position="161"/>
    </location>
</feature>
<feature type="region of interest" description="Disordered" evidence="1">
    <location>
        <begin position="1"/>
        <end position="89"/>
    </location>
</feature>
<feature type="compositionally biased region" description="Polar residues" evidence="1">
    <location>
        <begin position="587"/>
        <end position="607"/>
    </location>
</feature>
<dbReference type="OrthoDB" id="5243398at2759"/>
<comment type="caution">
    <text evidence="2">The sequence shown here is derived from an EMBL/GenBank/DDBJ whole genome shotgun (WGS) entry which is preliminary data.</text>
</comment>
<feature type="compositionally biased region" description="Low complexity" evidence="1">
    <location>
        <begin position="925"/>
        <end position="939"/>
    </location>
</feature>
<organism evidence="2 3">
    <name type="scientific">Pseudomassariella vexata</name>
    <dbReference type="NCBI Taxonomy" id="1141098"/>
    <lineage>
        <taxon>Eukaryota</taxon>
        <taxon>Fungi</taxon>
        <taxon>Dikarya</taxon>
        <taxon>Ascomycota</taxon>
        <taxon>Pezizomycotina</taxon>
        <taxon>Sordariomycetes</taxon>
        <taxon>Xylariomycetidae</taxon>
        <taxon>Amphisphaeriales</taxon>
        <taxon>Pseudomassariaceae</taxon>
        <taxon>Pseudomassariella</taxon>
    </lineage>
</organism>
<feature type="compositionally biased region" description="Polar residues" evidence="1">
    <location>
        <begin position="689"/>
        <end position="699"/>
    </location>
</feature>
<dbReference type="InParanoid" id="A0A1Y2E5E4"/>
<dbReference type="STRING" id="1141098.A0A1Y2E5E4"/>
<feature type="compositionally biased region" description="Polar residues" evidence="1">
    <location>
        <begin position="766"/>
        <end position="798"/>
    </location>
</feature>
<reference evidence="2 3" key="1">
    <citation type="submission" date="2016-07" db="EMBL/GenBank/DDBJ databases">
        <title>Pervasive Adenine N6-methylation of Active Genes in Fungi.</title>
        <authorList>
            <consortium name="DOE Joint Genome Institute"/>
            <person name="Mondo S.J."/>
            <person name="Dannebaum R.O."/>
            <person name="Kuo R.C."/>
            <person name="Labutti K."/>
            <person name="Haridas S."/>
            <person name="Kuo A."/>
            <person name="Salamov A."/>
            <person name="Ahrendt S.R."/>
            <person name="Lipzen A."/>
            <person name="Sullivan W."/>
            <person name="Andreopoulos W.B."/>
            <person name="Clum A."/>
            <person name="Lindquist E."/>
            <person name="Daum C."/>
            <person name="Ramamoorthy G.K."/>
            <person name="Gryganskyi A."/>
            <person name="Culley D."/>
            <person name="Magnuson J.K."/>
            <person name="James T.Y."/>
            <person name="O'Malley M.A."/>
            <person name="Stajich J.E."/>
            <person name="Spatafora J.W."/>
            <person name="Visel A."/>
            <person name="Grigoriev I.V."/>
        </authorList>
    </citation>
    <scope>NUCLEOTIDE SEQUENCE [LARGE SCALE GENOMIC DNA]</scope>
    <source>
        <strain evidence="2 3">CBS 129021</strain>
    </source>
</reference>
<evidence type="ECO:0000313" key="3">
    <source>
        <dbReference type="Proteomes" id="UP000193689"/>
    </source>
</evidence>
<feature type="compositionally biased region" description="Polar residues" evidence="1">
    <location>
        <begin position="837"/>
        <end position="855"/>
    </location>
</feature>
<name>A0A1Y2E5E4_9PEZI</name>
<sequence>MSGPQQASAAAASSNGPSVSDPTAPSSSSAVPSGHDGIAQNGVSHSMSGTPDAVTHPGLRMATSNAAHRDGRVRNPIPSKLKGKTDENKGNFNVMHMDISHVAESQARYDAAKRNSESVALQAKMAETDHYVSHHRRANYQRPRPLGRSQVAAAAAAAVAAGRDSPEPQQDPPPIPRSRIPLTAEEAKMEQARLLTLLRGLNPLDVVNQICKALAYFGGVPEAPPPPDGNFPESAEANGSGSLFVGWIAEIFPDLDRPRPRPAPVLRLADPPKRPRGRPKGSKASKIRRDKGIKKGSKAHGQGAAAADRGEDDQHGPEESWVDVDDTMMEVDEDGDAADAVERRVLILLNKTPPRTTDSGAANVTPATGSTTGFTSINNTIAEASSASKRRGRPKGSKNKPKDSRSRQIPQQTQAPPIANSVQSPAPAPVMETPAPSAADGQAKKKTNAGRPKGSKNRSKGAADGLTPQTSVATPQLPAGTQPPTSTSYIPPPTFQSNTVNPSQSSAASGTASAKNRRTQLPAQSAPPVNPVLNQSTTTPQVKESSVVGAKRKRQSNKVAGPLSNGDGLASSAAATSSAQQLPTASPMINPSPVVTQANESENSWDANGTAAPAAKRTRKSNSTVSKRQSIVGNDGPAAGGSSEPTELSSPTSATTQNHTAADGLDAHLERFTAMAQSNRNHMYGNRPPVTNSTSQIASSAPPAEGLRAHYEHFAHLQNTQQNTNQNNSARQHQQQQTGQIASPTPLQLSKSSTLSSQQQQRPTSNYYTQNQASSYTAQQGSAYHTNQRMSSGSPATTLVSHVAHSPQFGAQSSNSPLMGTDTSSFRGSPLQGIPGHTNQSFAPRRTPSASPMDNANYRQAGNVSTQSPHFGSNNTRQPANSSHAGVASGFPSFSDPSFLDIDGLGNSASGHGGMGLNNTGYNLGSTGTTQRSGSSNTGVGSTYGTTAMNRGYRGQNQWS</sequence>
<feature type="region of interest" description="Disordered" evidence="1">
    <location>
        <begin position="870"/>
        <end position="889"/>
    </location>
</feature>
<keyword evidence="3" id="KW-1185">Reference proteome</keyword>
<feature type="compositionally biased region" description="Polar residues" evidence="1">
    <location>
        <begin position="353"/>
        <end position="387"/>
    </location>
</feature>
<feature type="compositionally biased region" description="Low complexity" evidence="1">
    <location>
        <begin position="569"/>
        <end position="586"/>
    </location>
</feature>
<dbReference type="AlphaFoldDB" id="A0A1Y2E5E4"/>
<feature type="region of interest" description="Disordered" evidence="1">
    <location>
        <begin position="349"/>
        <end position="658"/>
    </location>
</feature>
<dbReference type="EMBL" id="MCFJ01000005">
    <property type="protein sequence ID" value="ORY66506.1"/>
    <property type="molecule type" value="Genomic_DNA"/>
</dbReference>
<feature type="compositionally biased region" description="Basic residues" evidence="1">
    <location>
        <begin position="444"/>
        <end position="459"/>
    </location>
</feature>
<feature type="compositionally biased region" description="Low complexity" evidence="1">
    <location>
        <begin position="642"/>
        <end position="656"/>
    </location>
</feature>